<feature type="chain" id="PRO_5045728759" evidence="1">
    <location>
        <begin position="23"/>
        <end position="276"/>
    </location>
</feature>
<keyword evidence="3" id="KW-1185">Reference proteome</keyword>
<dbReference type="Proteomes" id="UP001549749">
    <property type="component" value="Unassembled WGS sequence"/>
</dbReference>
<proteinExistence type="predicted"/>
<dbReference type="EMBL" id="JBEXAC010000002">
    <property type="protein sequence ID" value="MET6998667.1"/>
    <property type="molecule type" value="Genomic_DNA"/>
</dbReference>
<gene>
    <name evidence="2" type="primary">traN</name>
    <name evidence="2" type="ORF">ABR189_14885</name>
</gene>
<keyword evidence="1" id="KW-0732">Signal</keyword>
<dbReference type="InterPro" id="IPR022298">
    <property type="entry name" value="Conjug_transposon_TraN"/>
</dbReference>
<protein>
    <submittedName>
        <fullName evidence="2">Conjugative transposon protein TraN</fullName>
    </submittedName>
</protein>
<dbReference type="RefSeq" id="WP_354661310.1">
    <property type="nucleotide sequence ID" value="NZ_JBEXAC010000002.1"/>
</dbReference>
<name>A0ABV2T6M4_9BACT</name>
<reference evidence="2 3" key="1">
    <citation type="submission" date="2024-06" db="EMBL/GenBank/DDBJ databases">
        <title>Chitinophaga defluvii sp. nov., isolated from municipal sewage.</title>
        <authorList>
            <person name="Zhang L."/>
        </authorList>
    </citation>
    <scope>NUCLEOTIDE SEQUENCE [LARGE SCALE GENOMIC DNA]</scope>
    <source>
        <strain evidence="2 3">H8</strain>
    </source>
</reference>
<evidence type="ECO:0000313" key="2">
    <source>
        <dbReference type="EMBL" id="MET6998667.1"/>
    </source>
</evidence>
<evidence type="ECO:0000256" key="1">
    <source>
        <dbReference type="SAM" id="SignalP"/>
    </source>
</evidence>
<organism evidence="2 3">
    <name type="scientific">Chitinophaga defluvii</name>
    <dbReference type="NCBI Taxonomy" id="3163343"/>
    <lineage>
        <taxon>Bacteria</taxon>
        <taxon>Pseudomonadati</taxon>
        <taxon>Bacteroidota</taxon>
        <taxon>Chitinophagia</taxon>
        <taxon>Chitinophagales</taxon>
        <taxon>Chitinophagaceae</taxon>
        <taxon>Chitinophaga</taxon>
    </lineage>
</organism>
<feature type="signal peptide" evidence="1">
    <location>
        <begin position="1"/>
        <end position="22"/>
    </location>
</feature>
<accession>A0ABV2T6M4</accession>
<dbReference type="Pfam" id="PF13595">
    <property type="entry name" value="DUF4138"/>
    <property type="match status" value="1"/>
</dbReference>
<sequence length="276" mass="30917">MKTISAVVTGIFLFLISVSAHAQQNNTSAIEPYRLAIAYSKTTNIIFPYAILSVDRGSKDVLAQKAKGVENILQVKAAKEDFTQTNLTVVTTDGKLSSFIVDFAQQPSVLNLSLLPQESRNTIAIASESVNRQEIENCAKQVSLSEKKVRGGRDRKFGIRLKLDGIFINDGVMYLRMNIANSTHINYDIDQLRFYIRDQKKAKRTATQELEITPILIHNQTDNIKGYTDHSIVLAVPKFTIPDRKYLAIQLMEKNGGRHLELAVKNRTIVKAIPVE</sequence>
<evidence type="ECO:0000313" key="3">
    <source>
        <dbReference type="Proteomes" id="UP001549749"/>
    </source>
</evidence>
<comment type="caution">
    <text evidence="2">The sequence shown here is derived from an EMBL/GenBank/DDBJ whole genome shotgun (WGS) entry which is preliminary data.</text>
</comment>
<dbReference type="NCBIfam" id="TIGR03780">
    <property type="entry name" value="Bac_Flav_CT_N"/>
    <property type="match status" value="1"/>
</dbReference>